<comment type="caution">
    <text evidence="1">The sequence shown here is derived from an EMBL/GenBank/DDBJ whole genome shotgun (WGS) entry which is preliminary data.</text>
</comment>
<name>A0A9Q0AKB6_9PEZI</name>
<keyword evidence="2" id="KW-1185">Reference proteome</keyword>
<organism evidence="1 2">
    <name type="scientific">Neoarthrinium moseri</name>
    <dbReference type="NCBI Taxonomy" id="1658444"/>
    <lineage>
        <taxon>Eukaryota</taxon>
        <taxon>Fungi</taxon>
        <taxon>Dikarya</taxon>
        <taxon>Ascomycota</taxon>
        <taxon>Pezizomycotina</taxon>
        <taxon>Sordariomycetes</taxon>
        <taxon>Xylariomycetidae</taxon>
        <taxon>Amphisphaeriales</taxon>
        <taxon>Apiosporaceae</taxon>
        <taxon>Neoarthrinium</taxon>
    </lineage>
</organism>
<proteinExistence type="predicted"/>
<sequence>MPSEDYGIQMLNRPGLHLPTTDLQALQASLRDLGARCLNPVPNYQVFSTDLSSAFDDKVLAIARQGDEVVAFAAAVVLPITGRADPVVHSGLTVVHPDHRRSSGLTQLLFGNIFLAVLGEFPRGVWFTTLAEVISSLVHISKYAVDVFPSPRWEAEHGRLDRPRGTHVAIAREISRVHRGAMAISPAAEFDEATFVFRGSNDFAEGRPFMKDVDDPAYWHRDRETSRFYRRLFRKNKGDEVLLVGFLDPDHVRRVAMGPVFKDDWGDKFSKL</sequence>
<protein>
    <submittedName>
        <fullName evidence="1">Uncharacterized protein</fullName>
    </submittedName>
</protein>
<gene>
    <name evidence="1" type="ORF">JX265_008219</name>
</gene>
<accession>A0A9Q0AKB6</accession>
<evidence type="ECO:0000313" key="1">
    <source>
        <dbReference type="EMBL" id="KAI1865172.1"/>
    </source>
</evidence>
<dbReference type="Proteomes" id="UP000829685">
    <property type="component" value="Unassembled WGS sequence"/>
</dbReference>
<dbReference type="AlphaFoldDB" id="A0A9Q0AKB6"/>
<dbReference type="Gene3D" id="3.40.630.30">
    <property type="match status" value="1"/>
</dbReference>
<dbReference type="EMBL" id="JAFIMR010000022">
    <property type="protein sequence ID" value="KAI1865172.1"/>
    <property type="molecule type" value="Genomic_DNA"/>
</dbReference>
<reference evidence="1" key="1">
    <citation type="submission" date="2021-03" db="EMBL/GenBank/DDBJ databases">
        <title>Revisited historic fungal species revealed as producer of novel bioactive compounds through whole genome sequencing and comparative genomics.</title>
        <authorList>
            <person name="Vignolle G.A."/>
            <person name="Hochenegger N."/>
            <person name="Mach R.L."/>
            <person name="Mach-Aigner A.R."/>
            <person name="Javad Rahimi M."/>
            <person name="Salim K.A."/>
            <person name="Chan C.M."/>
            <person name="Lim L.B.L."/>
            <person name="Cai F."/>
            <person name="Druzhinina I.S."/>
            <person name="U'Ren J.M."/>
            <person name="Derntl C."/>
        </authorList>
    </citation>
    <scope>NUCLEOTIDE SEQUENCE</scope>
    <source>
        <strain evidence="1">TUCIM 5799</strain>
    </source>
</reference>
<evidence type="ECO:0000313" key="2">
    <source>
        <dbReference type="Proteomes" id="UP000829685"/>
    </source>
</evidence>